<name>A0A225W2C2_9STRA</name>
<gene>
    <name evidence="1" type="ORF">PHMEG_00015643</name>
</gene>
<keyword evidence="2" id="KW-1185">Reference proteome</keyword>
<dbReference type="Proteomes" id="UP000198211">
    <property type="component" value="Unassembled WGS sequence"/>
</dbReference>
<evidence type="ECO:0000313" key="2">
    <source>
        <dbReference type="Proteomes" id="UP000198211"/>
    </source>
</evidence>
<comment type="caution">
    <text evidence="1">The sequence shown here is derived from an EMBL/GenBank/DDBJ whole genome shotgun (WGS) entry which is preliminary data.</text>
</comment>
<sequence length="276" mass="31387">MQCLPHWKHLPLHPALDNQQSTRFKNLHSATHVNYQLGSTSYYAGSICCFVGATRTDDSVHDHWMPSETVITARYGRTVPPNVIPFYVDSRIVDDDEAAFTKCQWAFIARTILLVLPALARETLPGTRLTVYLQTLRSYVLNSLARFSILVLCLSTTFRETLRPAVVRLQSMVGFVRPHHFRNVRHQDVSGKPRISKETRLPPTNTKTNRTAVRLRTGIVYNPIQLAVDRIADRVMLLSAVVDAHHMVNLRLTTVFRRSTLAWRLVRGCLLFGSLS</sequence>
<protein>
    <submittedName>
        <fullName evidence="1">Uncharacterized protein</fullName>
    </submittedName>
</protein>
<evidence type="ECO:0000313" key="1">
    <source>
        <dbReference type="EMBL" id="OWZ11348.1"/>
    </source>
</evidence>
<reference evidence="2" key="1">
    <citation type="submission" date="2017-03" db="EMBL/GenBank/DDBJ databases">
        <title>Phytopthora megakarya and P. palmivora, two closely related causual agents of cacao black pod achieved similar genome size and gene model numbers by different mechanisms.</title>
        <authorList>
            <person name="Ali S."/>
            <person name="Shao J."/>
            <person name="Larry D.J."/>
            <person name="Kronmiller B."/>
            <person name="Shen D."/>
            <person name="Strem M.D."/>
            <person name="Melnick R.L."/>
            <person name="Guiltinan M.J."/>
            <person name="Tyler B.M."/>
            <person name="Meinhardt L.W."/>
            <person name="Bailey B.A."/>
        </authorList>
    </citation>
    <scope>NUCLEOTIDE SEQUENCE [LARGE SCALE GENOMIC DNA]</scope>
    <source>
        <strain evidence="2">zdho120</strain>
    </source>
</reference>
<organism evidence="1 2">
    <name type="scientific">Phytophthora megakarya</name>
    <dbReference type="NCBI Taxonomy" id="4795"/>
    <lineage>
        <taxon>Eukaryota</taxon>
        <taxon>Sar</taxon>
        <taxon>Stramenopiles</taxon>
        <taxon>Oomycota</taxon>
        <taxon>Peronosporomycetes</taxon>
        <taxon>Peronosporales</taxon>
        <taxon>Peronosporaceae</taxon>
        <taxon>Phytophthora</taxon>
    </lineage>
</organism>
<proteinExistence type="predicted"/>
<dbReference type="OrthoDB" id="146504at2759"/>
<dbReference type="AlphaFoldDB" id="A0A225W2C2"/>
<dbReference type="EMBL" id="NBNE01002149">
    <property type="protein sequence ID" value="OWZ11348.1"/>
    <property type="molecule type" value="Genomic_DNA"/>
</dbReference>
<accession>A0A225W2C2</accession>